<feature type="region of interest" description="Disordered" evidence="1">
    <location>
        <begin position="183"/>
        <end position="211"/>
    </location>
</feature>
<name>A0A1S2Z068_CICAR</name>
<dbReference type="AlphaFoldDB" id="A0A1S2Z068"/>
<dbReference type="PANTHER" id="PTHR34568">
    <property type="entry name" value="RRM DOMAIN-CONTAINING PROTEIN"/>
    <property type="match status" value="1"/>
</dbReference>
<evidence type="ECO:0000256" key="1">
    <source>
        <dbReference type="SAM" id="MobiDB-lite"/>
    </source>
</evidence>
<dbReference type="RefSeq" id="XP_004512688.1">
    <property type="nucleotide sequence ID" value="XM_004512631.3"/>
</dbReference>
<reference evidence="4 5" key="2">
    <citation type="submission" date="2025-04" db="UniProtKB">
        <authorList>
            <consortium name="RefSeq"/>
        </authorList>
    </citation>
    <scope>IDENTIFICATION</scope>
    <source>
        <tissue evidence="4 5">Etiolated seedlings</tissue>
    </source>
</reference>
<organism evidence="3 4">
    <name type="scientific">Cicer arietinum</name>
    <name type="common">Chickpea</name>
    <name type="synonym">Garbanzo</name>
    <dbReference type="NCBI Taxonomy" id="3827"/>
    <lineage>
        <taxon>Eukaryota</taxon>
        <taxon>Viridiplantae</taxon>
        <taxon>Streptophyta</taxon>
        <taxon>Embryophyta</taxon>
        <taxon>Tracheophyta</taxon>
        <taxon>Spermatophyta</taxon>
        <taxon>Magnoliopsida</taxon>
        <taxon>eudicotyledons</taxon>
        <taxon>Gunneridae</taxon>
        <taxon>Pentapetalae</taxon>
        <taxon>rosids</taxon>
        <taxon>fabids</taxon>
        <taxon>Fabales</taxon>
        <taxon>Fabaceae</taxon>
        <taxon>Papilionoideae</taxon>
        <taxon>50 kb inversion clade</taxon>
        <taxon>NPAAA clade</taxon>
        <taxon>Hologalegina</taxon>
        <taxon>IRL clade</taxon>
        <taxon>Cicereae</taxon>
        <taxon>Cicer</taxon>
    </lineage>
</organism>
<dbReference type="GeneID" id="101498176"/>
<feature type="compositionally biased region" description="Basic and acidic residues" evidence="1">
    <location>
        <begin position="350"/>
        <end position="365"/>
    </location>
</feature>
<sequence length="452" mass="50867">MRKKILISCSSFRSIHNFTPKSNHLLFEVCDSVGSSKLRWRGWSHAACVPSETPDTRKTGKRVPKHERRAMVECFVNKYRSENAGKFPAIKYTQKEVGGGYYVIREIIQELEYKSKMKSSNSMGGILVEKQFDQSKRKTAKSVNVSSGNIETAKDRPIQDDSHMVLLDGEETANTGCEHLEEKRGLQTSSWEGRLSNEVESTSTPKHFKEPSSLLMSDDVKTEEAVSSYADSVSSESQLLQEETESFSIPSRENHGHVYAKIGGHESEMMDLESHKKLEEICAEKESYERREHLALEDVSGEASHSSAQVPNDVKSMKADSSCPSDYVSPEEHLLKEEIEKVSAPLNEKSGSKDQTHDLKFLDRENHPTIGIQSFEKVQFERKVQQGLQDPPGVDSQKHKKEQSQVSSELDESKIGSSNKRETSSAAVPREPTLWGNLKSFADGIINIWRKL</sequence>
<dbReference type="Proteomes" id="UP000087171">
    <property type="component" value="Chromosome Ca8"/>
</dbReference>
<dbReference type="eggNOG" id="ENOG502S4TR">
    <property type="taxonomic scope" value="Eukaryota"/>
</dbReference>
<feature type="region of interest" description="Disordered" evidence="1">
    <location>
        <begin position="297"/>
        <end position="365"/>
    </location>
</feature>
<keyword evidence="3" id="KW-1185">Reference proteome</keyword>
<dbReference type="PaxDb" id="3827-XP_004512688.1"/>
<feature type="domain" description="AT3G52170-like helix-turn-helix" evidence="2">
    <location>
        <begin position="64"/>
        <end position="113"/>
    </location>
</feature>
<dbReference type="PANTHER" id="PTHR34568:SF4">
    <property type="entry name" value="OS02G0638000 PROTEIN"/>
    <property type="match status" value="1"/>
</dbReference>
<dbReference type="OrthoDB" id="1930826at2759"/>
<evidence type="ECO:0000313" key="5">
    <source>
        <dbReference type="RefSeq" id="XP_004517312.1"/>
    </source>
</evidence>
<dbReference type="KEGG" id="cam:101498906"/>
<dbReference type="InterPro" id="IPR058941">
    <property type="entry name" value="HTH_AT3G52170-like"/>
</dbReference>
<evidence type="ECO:0000313" key="4">
    <source>
        <dbReference type="RefSeq" id="XP_004512688.1"/>
    </source>
</evidence>
<evidence type="ECO:0000259" key="2">
    <source>
        <dbReference type="Pfam" id="PF25896"/>
    </source>
</evidence>
<dbReference type="InterPro" id="IPR058942">
    <property type="entry name" value="AT3G52170-like"/>
</dbReference>
<evidence type="ECO:0000313" key="3">
    <source>
        <dbReference type="Proteomes" id="UP000087171"/>
    </source>
</evidence>
<feature type="compositionally biased region" description="Basic and acidic residues" evidence="1">
    <location>
        <begin position="330"/>
        <end position="341"/>
    </location>
</feature>
<accession>A0A1S2Z068</accession>
<gene>
    <name evidence="4" type="primary">LOC101498906</name>
    <name evidence="5" type="synonym">LOC101498176</name>
</gene>
<reference evidence="3" key="1">
    <citation type="journal article" date="2013" name="Nat. Biotechnol.">
        <title>Draft genome sequence of chickpea (Cicer arietinum) provides a resource for trait improvement.</title>
        <authorList>
            <person name="Varshney R.K."/>
            <person name="Song C."/>
            <person name="Saxena R.K."/>
            <person name="Azam S."/>
            <person name="Yu S."/>
            <person name="Sharpe A.G."/>
            <person name="Cannon S."/>
            <person name="Baek J."/>
            <person name="Rosen B.D."/>
            <person name="Tar'an B."/>
            <person name="Millan T."/>
            <person name="Zhang X."/>
            <person name="Ramsay L.D."/>
            <person name="Iwata A."/>
            <person name="Wang Y."/>
            <person name="Nelson W."/>
            <person name="Farmer A.D."/>
            <person name="Gaur P.M."/>
            <person name="Soderlund C."/>
            <person name="Penmetsa R.V."/>
            <person name="Xu C."/>
            <person name="Bharti A.K."/>
            <person name="He W."/>
            <person name="Winter P."/>
            <person name="Zhao S."/>
            <person name="Hane J.K."/>
            <person name="Carrasquilla-Garcia N."/>
            <person name="Condie J.A."/>
            <person name="Upadhyaya H.D."/>
            <person name="Luo M.C."/>
            <person name="Thudi M."/>
            <person name="Gowda C.L."/>
            <person name="Singh N.P."/>
            <person name="Lichtenzveig J."/>
            <person name="Gali K.K."/>
            <person name="Rubio J."/>
            <person name="Nadarajan N."/>
            <person name="Dolezel J."/>
            <person name="Bansal K.C."/>
            <person name="Xu X."/>
            <person name="Edwards D."/>
            <person name="Zhang G."/>
            <person name="Kahl G."/>
            <person name="Gil J."/>
            <person name="Singh K.B."/>
            <person name="Datta S.K."/>
            <person name="Jackson S.A."/>
            <person name="Wang J."/>
            <person name="Cook D.R."/>
        </authorList>
    </citation>
    <scope>NUCLEOTIDE SEQUENCE [LARGE SCALE GENOMIC DNA]</scope>
    <source>
        <strain evidence="3">cv. CDC Frontier</strain>
    </source>
</reference>
<dbReference type="KEGG" id="cam:101498176"/>
<feature type="region of interest" description="Disordered" evidence="1">
    <location>
        <begin position="382"/>
        <end position="433"/>
    </location>
</feature>
<protein>
    <submittedName>
        <fullName evidence="5">Uncharacterized protein LOC101498176</fullName>
    </submittedName>
    <submittedName>
        <fullName evidence="4">Uncharacterized protein LOC101498906</fullName>
    </submittedName>
</protein>
<dbReference type="Pfam" id="PF25896">
    <property type="entry name" value="HTH_AT3G52170"/>
    <property type="match status" value="1"/>
</dbReference>
<dbReference type="RefSeq" id="XP_004517312.1">
    <property type="nucleotide sequence ID" value="XM_004517255.3"/>
</dbReference>
<dbReference type="GeneID" id="101498906"/>
<proteinExistence type="predicted"/>
<feature type="compositionally biased region" description="Basic and acidic residues" evidence="1">
    <location>
        <begin position="411"/>
        <end position="423"/>
    </location>
</feature>